<accession>A0ABQ1SC10</accession>
<proteinExistence type="predicted"/>
<dbReference type="EMBL" id="BMKL01000001">
    <property type="protein sequence ID" value="GGE03230.1"/>
    <property type="molecule type" value="Genomic_DNA"/>
</dbReference>
<evidence type="ECO:0000313" key="2">
    <source>
        <dbReference type="EMBL" id="GGE03230.1"/>
    </source>
</evidence>
<dbReference type="Pfam" id="PF13524">
    <property type="entry name" value="Glyco_trans_1_2"/>
    <property type="match status" value="1"/>
</dbReference>
<feature type="domain" description="Spore protein YkvP/CgeB glycosyl transferase-like" evidence="1">
    <location>
        <begin position="2"/>
        <end position="65"/>
    </location>
</feature>
<protein>
    <recommendedName>
        <fullName evidence="1">Spore protein YkvP/CgeB glycosyl transferase-like domain-containing protein</fullName>
    </recommendedName>
</protein>
<gene>
    <name evidence="2" type="ORF">GCM10011515_23590</name>
</gene>
<evidence type="ECO:0000259" key="1">
    <source>
        <dbReference type="Pfam" id="PF13524"/>
    </source>
</evidence>
<sequence>MLHIDNEEVRDLFSVGTEIDTFSCVEELSDKIDFYLTKDDLRRKMVARAYARATSEHSYTRRAIEVDRALHPLTIREA</sequence>
<reference evidence="3" key="1">
    <citation type="journal article" date="2019" name="Int. J. Syst. Evol. Microbiol.">
        <title>The Global Catalogue of Microorganisms (GCM) 10K type strain sequencing project: providing services to taxonomists for standard genome sequencing and annotation.</title>
        <authorList>
            <consortium name="The Broad Institute Genomics Platform"/>
            <consortium name="The Broad Institute Genome Sequencing Center for Infectious Disease"/>
            <person name="Wu L."/>
            <person name="Ma J."/>
        </authorList>
    </citation>
    <scope>NUCLEOTIDE SEQUENCE [LARGE SCALE GENOMIC DNA]</scope>
    <source>
        <strain evidence="3">CGMCC 1.15959</strain>
    </source>
</reference>
<evidence type="ECO:0000313" key="3">
    <source>
        <dbReference type="Proteomes" id="UP000619041"/>
    </source>
</evidence>
<name>A0ABQ1SC10_9SPHN</name>
<dbReference type="InterPro" id="IPR055259">
    <property type="entry name" value="YkvP/CgeB_Glyco_trans-like"/>
</dbReference>
<keyword evidence="3" id="KW-1185">Reference proteome</keyword>
<comment type="caution">
    <text evidence="2">The sequence shown here is derived from an EMBL/GenBank/DDBJ whole genome shotgun (WGS) entry which is preliminary data.</text>
</comment>
<organism evidence="2 3">
    <name type="scientific">Tsuneonella deserti</name>
    <dbReference type="NCBI Taxonomy" id="2035528"/>
    <lineage>
        <taxon>Bacteria</taxon>
        <taxon>Pseudomonadati</taxon>
        <taxon>Pseudomonadota</taxon>
        <taxon>Alphaproteobacteria</taxon>
        <taxon>Sphingomonadales</taxon>
        <taxon>Erythrobacteraceae</taxon>
        <taxon>Tsuneonella</taxon>
    </lineage>
</organism>
<dbReference type="Proteomes" id="UP000619041">
    <property type="component" value="Unassembled WGS sequence"/>
</dbReference>